<dbReference type="PANTHER" id="PTHR46203:SF1">
    <property type="entry name" value="MITOCHONDRIAL TRANSLATION RELEASE FACTOR IN RESCUE"/>
    <property type="match status" value="1"/>
</dbReference>
<feature type="domain" description="Prokaryotic-type class I peptide chain release factors" evidence="6">
    <location>
        <begin position="4"/>
        <end position="93"/>
    </location>
</feature>
<dbReference type="InterPro" id="IPR045853">
    <property type="entry name" value="Pep_chain_release_fac_I_sf"/>
</dbReference>
<comment type="similarity">
    <text evidence="2">Belongs to the prokaryotic/mitochondrial release factor family.</text>
</comment>
<keyword evidence="4" id="KW-0496">Mitochondrion</keyword>
<evidence type="ECO:0000256" key="1">
    <source>
        <dbReference type="ARBA" id="ARBA00004173"/>
    </source>
</evidence>
<dbReference type="InterPro" id="IPR052405">
    <property type="entry name" value="Mito_Transl_Release_Factor"/>
</dbReference>
<feature type="region of interest" description="Disordered" evidence="5">
    <location>
        <begin position="78"/>
        <end position="103"/>
    </location>
</feature>
<accession>A0A5J4L276</accession>
<keyword evidence="3" id="KW-0809">Transit peptide</keyword>
<evidence type="ECO:0000259" key="6">
    <source>
        <dbReference type="Pfam" id="PF00472"/>
    </source>
</evidence>
<evidence type="ECO:0000313" key="7">
    <source>
        <dbReference type="EMBL" id="GER93352.1"/>
    </source>
</evidence>
<gene>
    <name evidence="7" type="ORF">A45J_1091</name>
</gene>
<evidence type="ECO:0000256" key="4">
    <source>
        <dbReference type="ARBA" id="ARBA00023128"/>
    </source>
</evidence>
<comment type="subcellular location">
    <subcellularLocation>
        <location evidence="1">Mitochondrion</location>
    </subcellularLocation>
</comment>
<proteinExistence type="inferred from homology"/>
<feature type="compositionally biased region" description="Basic residues" evidence="5">
    <location>
        <begin position="81"/>
        <end position="96"/>
    </location>
</feature>
<sequence length="103" mass="11937">MESLGIREADIEEKFICSSGKGGQNINKTATCVYLKHIPTGIEVKCMRDRSQSVNRFLARLEFVERFEELLNIKTGENIKKKSTGSRRQKEKRRQGKNTMDNW</sequence>
<dbReference type="AlphaFoldDB" id="A0A5J4L276"/>
<evidence type="ECO:0000256" key="2">
    <source>
        <dbReference type="ARBA" id="ARBA00010835"/>
    </source>
</evidence>
<evidence type="ECO:0000256" key="5">
    <source>
        <dbReference type="SAM" id="MobiDB-lite"/>
    </source>
</evidence>
<protein>
    <submittedName>
        <fullName evidence="7">Peptide chain release factor-like protein</fullName>
    </submittedName>
</protein>
<dbReference type="SUPFAM" id="SSF75620">
    <property type="entry name" value="Release factor"/>
    <property type="match status" value="1"/>
</dbReference>
<comment type="caution">
    <text evidence="7">The sequence shown here is derived from an EMBL/GenBank/DDBJ whole genome shotgun (WGS) entry which is preliminary data.</text>
</comment>
<dbReference type="PANTHER" id="PTHR46203">
    <property type="entry name" value="PROBABLE PEPTIDE CHAIN RELEASE FACTOR C12ORF65"/>
    <property type="match status" value="1"/>
</dbReference>
<dbReference type="Gene3D" id="3.30.160.20">
    <property type="match status" value="1"/>
</dbReference>
<dbReference type="GO" id="GO:0003747">
    <property type="term" value="F:translation release factor activity"/>
    <property type="evidence" value="ECO:0007669"/>
    <property type="project" value="InterPro"/>
</dbReference>
<name>A0A5J4L276_9ZZZZ</name>
<dbReference type="InterPro" id="IPR000352">
    <property type="entry name" value="Pep_chain_release_fac_I"/>
</dbReference>
<reference evidence="7" key="1">
    <citation type="submission" date="2019-10" db="EMBL/GenBank/DDBJ databases">
        <title>Metagenomic sequencing of thiosulfate-disproportionating enrichment culture.</title>
        <authorList>
            <person name="Umezawa K."/>
            <person name="Kojima H."/>
            <person name="Fukui M."/>
        </authorList>
    </citation>
    <scope>NUCLEOTIDE SEQUENCE</scope>
    <source>
        <strain evidence="7">45J</strain>
    </source>
</reference>
<dbReference type="EMBL" id="BLAB01000001">
    <property type="protein sequence ID" value="GER93352.1"/>
    <property type="molecule type" value="Genomic_DNA"/>
</dbReference>
<dbReference type="GO" id="GO:0005739">
    <property type="term" value="C:mitochondrion"/>
    <property type="evidence" value="ECO:0007669"/>
    <property type="project" value="UniProtKB-SubCell"/>
</dbReference>
<organism evidence="7">
    <name type="scientific">hot springs metagenome</name>
    <dbReference type="NCBI Taxonomy" id="433727"/>
    <lineage>
        <taxon>unclassified sequences</taxon>
        <taxon>metagenomes</taxon>
        <taxon>ecological metagenomes</taxon>
    </lineage>
</organism>
<evidence type="ECO:0000256" key="3">
    <source>
        <dbReference type="ARBA" id="ARBA00022946"/>
    </source>
</evidence>
<dbReference type="Pfam" id="PF00472">
    <property type="entry name" value="RF-1"/>
    <property type="match status" value="1"/>
</dbReference>